<dbReference type="InterPro" id="IPR000716">
    <property type="entry name" value="Thyroglobulin_1"/>
</dbReference>
<dbReference type="SMART" id="SM00211">
    <property type="entry name" value="TY"/>
    <property type="match status" value="2"/>
</dbReference>
<dbReference type="PROSITE" id="PS51465">
    <property type="entry name" value="KAZAL_2"/>
    <property type="match status" value="1"/>
</dbReference>
<dbReference type="OrthoDB" id="5986054at2759"/>
<keyword evidence="14" id="KW-1185">Reference proteome</keyword>
<dbReference type="InterPro" id="IPR051950">
    <property type="entry name" value="Dev_reg/Prot_inhib"/>
</dbReference>
<gene>
    <name evidence="13" type="ORF">NHX12_019801</name>
</gene>
<dbReference type="PANTHER" id="PTHR12352">
    <property type="entry name" value="SECRETED MODULAR CALCIUM-BINDING PROTEIN"/>
    <property type="match status" value="1"/>
</dbReference>
<feature type="domain" description="Thyroglobulin type-1" evidence="11">
    <location>
        <begin position="212"/>
        <end position="278"/>
    </location>
</feature>
<feature type="region of interest" description="Disordered" evidence="10">
    <location>
        <begin position="598"/>
        <end position="620"/>
    </location>
</feature>
<feature type="disulfide bond" evidence="9">
    <location>
        <begin position="438"/>
        <end position="445"/>
    </location>
</feature>
<dbReference type="PROSITE" id="PS00484">
    <property type="entry name" value="THYROGLOBULIN_1_1"/>
    <property type="match status" value="2"/>
</dbReference>
<evidence type="ECO:0000259" key="11">
    <source>
        <dbReference type="PROSITE" id="PS51162"/>
    </source>
</evidence>
<dbReference type="Gene3D" id="3.30.60.30">
    <property type="match status" value="1"/>
</dbReference>
<evidence type="ECO:0000256" key="5">
    <source>
        <dbReference type="ARBA" id="ARBA00022737"/>
    </source>
</evidence>
<evidence type="ECO:0000256" key="10">
    <source>
        <dbReference type="SAM" id="MobiDB-lite"/>
    </source>
</evidence>
<dbReference type="InterPro" id="IPR002350">
    <property type="entry name" value="Kazal_dom"/>
</dbReference>
<dbReference type="InterPro" id="IPR036058">
    <property type="entry name" value="Kazal_dom_sf"/>
</dbReference>
<dbReference type="InterPro" id="IPR011992">
    <property type="entry name" value="EF-hand-dom_pair"/>
</dbReference>
<feature type="domain" description="Thyroglobulin type-1" evidence="11">
    <location>
        <begin position="400"/>
        <end position="483"/>
    </location>
</feature>
<evidence type="ECO:0000256" key="1">
    <source>
        <dbReference type="ARBA" id="ARBA00004498"/>
    </source>
</evidence>
<dbReference type="GO" id="GO:0005615">
    <property type="term" value="C:extracellular space"/>
    <property type="evidence" value="ECO:0007669"/>
    <property type="project" value="TreeGrafter"/>
</dbReference>
<dbReference type="PROSITE" id="PS00018">
    <property type="entry name" value="EF_HAND_1"/>
    <property type="match status" value="1"/>
</dbReference>
<dbReference type="Pfam" id="PF07648">
    <property type="entry name" value="Kazal_2"/>
    <property type="match status" value="1"/>
</dbReference>
<feature type="compositionally biased region" description="Pro residues" evidence="10">
    <location>
        <begin position="51"/>
        <end position="62"/>
    </location>
</feature>
<evidence type="ECO:0000256" key="9">
    <source>
        <dbReference type="PROSITE-ProRule" id="PRU00500"/>
    </source>
</evidence>
<dbReference type="SMART" id="SM00280">
    <property type="entry name" value="KAZAL"/>
    <property type="match status" value="1"/>
</dbReference>
<sequence>MGTGSERSRPAGQNLIQRSEVPGAPHPNSSSPAPPALTPPLLLPSPNSSSPAPPALTPPLLLPSPNSSSPAPPALTPPLLLLQPLLSILIHPQPTVLHEGQKHTRVLNGGQKDTRVLNGRQEDTRWLIGDRDGLCGAVCLRTQGRPVCGSDGRSYDTSCELHRARCKNRTLTLAHRGRCRGNNWVLIDQPPVALSTSTPDSRGLEMIDSSGQSKCRLERSQALEQGRRPQDALFIPDCNEDGSFAQVQCHTLTGYCWCVTSDGKPVSGSSVHNKTPVCSGLFREHMAPRAGNSGLSGSVTDRPPPSSGRKARAGGLYLVGWCPTESSGGPQTPRDPPPGEYYREQDPLLGDDDGSKPTPTLETHALADGDEITAPTLWIKQLVYKDSKQNSSVSRRPEKVPSCDQERKSALEEARQSPREAIFIPDCAPAGLYKPVQCHQSTGYCWCVLVDTGRPIPGTSTSAARSRVSDMEDPFQGRDLTGCPEAKKVEFITSLLDALTTDMVQAINSPAPSGGGRFVEPDPSHTLEERVVHWYFAQLDNNGSQGINKKELKPFKRYLKKKAKPKKCARRFSDYCDLNRDKAISLPELKGCLGVSKESVSSSSVNQGTRQATNLFSKAN</sequence>
<keyword evidence="5" id="KW-0677">Repeat</keyword>
<accession>A0A9Q0IWD9</accession>
<dbReference type="CDD" id="cd00104">
    <property type="entry name" value="KAZAL_FS"/>
    <property type="match status" value="1"/>
</dbReference>
<feature type="region of interest" description="Disordered" evidence="10">
    <location>
        <begin position="460"/>
        <end position="479"/>
    </location>
</feature>
<comment type="caution">
    <text evidence="13">The sequence shown here is derived from an EMBL/GenBank/DDBJ whole genome shotgun (WGS) entry which is preliminary data.</text>
</comment>
<dbReference type="Pfam" id="PF00086">
    <property type="entry name" value="Thyroglobulin_1"/>
    <property type="match status" value="2"/>
</dbReference>
<keyword evidence="3" id="KW-0479">Metal-binding</keyword>
<dbReference type="AlphaFoldDB" id="A0A9Q0IWD9"/>
<feature type="region of interest" description="Disordered" evidence="10">
    <location>
        <begin position="1"/>
        <end position="72"/>
    </location>
</feature>
<dbReference type="InterPro" id="IPR036857">
    <property type="entry name" value="Thyroglobulin_1_sf"/>
</dbReference>
<dbReference type="SUPFAM" id="SSF100895">
    <property type="entry name" value="Kazal-type serine protease inhibitors"/>
    <property type="match status" value="1"/>
</dbReference>
<dbReference type="PANTHER" id="PTHR12352:SF13">
    <property type="entry name" value="SPARC-RELATED MODULAR CALCIUM-BINDING PROTEIN 1"/>
    <property type="match status" value="1"/>
</dbReference>
<dbReference type="GO" id="GO:0005509">
    <property type="term" value="F:calcium ion binding"/>
    <property type="evidence" value="ECO:0007669"/>
    <property type="project" value="InterPro"/>
</dbReference>
<keyword evidence="6" id="KW-0106">Calcium</keyword>
<dbReference type="GO" id="GO:0050840">
    <property type="term" value="F:extracellular matrix binding"/>
    <property type="evidence" value="ECO:0007669"/>
    <property type="project" value="TreeGrafter"/>
</dbReference>
<keyword evidence="2" id="KW-0964">Secreted</keyword>
<protein>
    <recommendedName>
        <fullName evidence="15">SPARC related modular calcium binding 1</fullName>
    </recommendedName>
</protein>
<dbReference type="CDD" id="cd00191">
    <property type="entry name" value="TY"/>
    <property type="match status" value="2"/>
</dbReference>
<feature type="disulfide bond" evidence="9">
    <location>
        <begin position="249"/>
        <end position="256"/>
    </location>
</feature>
<name>A0A9Q0IWD9_9TELE</name>
<dbReference type="Gene3D" id="1.10.238.10">
    <property type="entry name" value="EF-hand"/>
    <property type="match status" value="1"/>
</dbReference>
<keyword evidence="4" id="KW-0732">Signal</keyword>
<evidence type="ECO:0008006" key="15">
    <source>
        <dbReference type="Google" id="ProtNLM"/>
    </source>
</evidence>
<keyword evidence="7 9" id="KW-1015">Disulfide bond</keyword>
<evidence type="ECO:0000313" key="14">
    <source>
        <dbReference type="Proteomes" id="UP001148018"/>
    </source>
</evidence>
<dbReference type="EMBL" id="JANIIK010000035">
    <property type="protein sequence ID" value="KAJ3613554.1"/>
    <property type="molecule type" value="Genomic_DNA"/>
</dbReference>
<evidence type="ECO:0000313" key="13">
    <source>
        <dbReference type="EMBL" id="KAJ3613554.1"/>
    </source>
</evidence>
<feature type="disulfide bond" evidence="9">
    <location>
        <begin position="258"/>
        <end position="278"/>
    </location>
</feature>
<evidence type="ECO:0000256" key="7">
    <source>
        <dbReference type="ARBA" id="ARBA00023157"/>
    </source>
</evidence>
<dbReference type="Pfam" id="PF10591">
    <property type="entry name" value="SPARC_Ca_bdg"/>
    <property type="match status" value="1"/>
</dbReference>
<feature type="compositionally biased region" description="Basic and acidic residues" evidence="10">
    <location>
        <begin position="395"/>
        <end position="416"/>
    </location>
</feature>
<comment type="subcellular location">
    <subcellularLocation>
        <location evidence="1">Secreted</location>
        <location evidence="1">Extracellular space</location>
        <location evidence="1">Extracellular matrix</location>
    </subcellularLocation>
</comment>
<evidence type="ECO:0000259" key="12">
    <source>
        <dbReference type="PROSITE" id="PS51465"/>
    </source>
</evidence>
<feature type="domain" description="Kazal-like" evidence="12">
    <location>
        <begin position="129"/>
        <end position="181"/>
    </location>
</feature>
<keyword evidence="8" id="KW-0325">Glycoprotein</keyword>
<dbReference type="GO" id="GO:0008201">
    <property type="term" value="F:heparin binding"/>
    <property type="evidence" value="ECO:0007669"/>
    <property type="project" value="TreeGrafter"/>
</dbReference>
<dbReference type="GO" id="GO:0005604">
    <property type="term" value="C:basement membrane"/>
    <property type="evidence" value="ECO:0007669"/>
    <property type="project" value="TreeGrafter"/>
</dbReference>
<evidence type="ECO:0000256" key="6">
    <source>
        <dbReference type="ARBA" id="ARBA00022837"/>
    </source>
</evidence>
<feature type="compositionally biased region" description="Pro residues" evidence="10">
    <location>
        <begin position="32"/>
        <end position="43"/>
    </location>
</feature>
<feature type="compositionally biased region" description="Polar residues" evidence="10">
    <location>
        <begin position="606"/>
        <end position="620"/>
    </location>
</feature>
<feature type="region of interest" description="Disordered" evidence="10">
    <location>
        <begin position="289"/>
        <end position="368"/>
    </location>
</feature>
<dbReference type="SUPFAM" id="SSF57610">
    <property type="entry name" value="Thyroglobulin type-1 domain"/>
    <property type="match status" value="2"/>
</dbReference>
<reference evidence="13" key="1">
    <citation type="submission" date="2022-07" db="EMBL/GenBank/DDBJ databases">
        <title>Chromosome-level genome of Muraenolepis orangiensis.</title>
        <authorList>
            <person name="Kim J."/>
        </authorList>
    </citation>
    <scope>NUCLEOTIDE SEQUENCE</scope>
    <source>
        <strain evidence="13">KU_S4_2022</strain>
        <tissue evidence="13">Muscle</tissue>
    </source>
</reference>
<dbReference type="Gene3D" id="4.10.800.10">
    <property type="entry name" value="Thyroglobulin type-1"/>
    <property type="match status" value="2"/>
</dbReference>
<proteinExistence type="predicted"/>
<evidence type="ECO:0000256" key="8">
    <source>
        <dbReference type="ARBA" id="ARBA00023180"/>
    </source>
</evidence>
<evidence type="ECO:0000256" key="4">
    <source>
        <dbReference type="ARBA" id="ARBA00022729"/>
    </source>
</evidence>
<dbReference type="Proteomes" id="UP001148018">
    <property type="component" value="Unassembled WGS sequence"/>
</dbReference>
<dbReference type="InterPro" id="IPR019577">
    <property type="entry name" value="SPARC/Testican_Ca-bd-dom"/>
</dbReference>
<organism evidence="13 14">
    <name type="scientific">Muraenolepis orangiensis</name>
    <name type="common">Patagonian moray cod</name>
    <dbReference type="NCBI Taxonomy" id="630683"/>
    <lineage>
        <taxon>Eukaryota</taxon>
        <taxon>Metazoa</taxon>
        <taxon>Chordata</taxon>
        <taxon>Craniata</taxon>
        <taxon>Vertebrata</taxon>
        <taxon>Euteleostomi</taxon>
        <taxon>Actinopterygii</taxon>
        <taxon>Neopterygii</taxon>
        <taxon>Teleostei</taxon>
        <taxon>Neoteleostei</taxon>
        <taxon>Acanthomorphata</taxon>
        <taxon>Zeiogadaria</taxon>
        <taxon>Gadariae</taxon>
        <taxon>Gadiformes</taxon>
        <taxon>Muraenolepidoidei</taxon>
        <taxon>Muraenolepididae</taxon>
        <taxon>Muraenolepis</taxon>
    </lineage>
</organism>
<dbReference type="FunFam" id="4.10.800.10:FF:000004">
    <property type="entry name" value="SPARC-related modular calcium-binding protein 1"/>
    <property type="match status" value="1"/>
</dbReference>
<dbReference type="PROSITE" id="PS51162">
    <property type="entry name" value="THYROGLOBULIN_1_2"/>
    <property type="match status" value="2"/>
</dbReference>
<evidence type="ECO:0000256" key="3">
    <source>
        <dbReference type="ARBA" id="ARBA00022723"/>
    </source>
</evidence>
<dbReference type="Pfam" id="PF16597">
    <property type="entry name" value="Thyroglob_assoc"/>
    <property type="match status" value="1"/>
</dbReference>
<dbReference type="InterPro" id="IPR018247">
    <property type="entry name" value="EF_Hand_1_Ca_BS"/>
</dbReference>
<dbReference type="SUPFAM" id="SSF47473">
    <property type="entry name" value="EF-hand"/>
    <property type="match status" value="1"/>
</dbReference>
<feature type="region of interest" description="Disordered" evidence="10">
    <location>
        <begin position="388"/>
        <end position="416"/>
    </location>
</feature>
<comment type="caution">
    <text evidence="9">Lacks conserved residue(s) required for the propagation of feature annotation.</text>
</comment>
<dbReference type="GO" id="GO:0030198">
    <property type="term" value="P:extracellular matrix organization"/>
    <property type="evidence" value="ECO:0007669"/>
    <property type="project" value="TreeGrafter"/>
</dbReference>
<evidence type="ECO:0000256" key="2">
    <source>
        <dbReference type="ARBA" id="ARBA00022525"/>
    </source>
</evidence>